<comment type="caution">
    <text evidence="1">The sequence shown here is derived from an EMBL/GenBank/DDBJ whole genome shotgun (WGS) entry which is preliminary data.</text>
</comment>
<protein>
    <submittedName>
        <fullName evidence="1">Uncharacterized protein</fullName>
    </submittedName>
</protein>
<dbReference type="EMBL" id="NMUH01002345">
    <property type="protein sequence ID" value="MQL99406.1"/>
    <property type="molecule type" value="Genomic_DNA"/>
</dbReference>
<reference evidence="1" key="1">
    <citation type="submission" date="2017-07" db="EMBL/GenBank/DDBJ databases">
        <title>Taro Niue Genome Assembly and Annotation.</title>
        <authorList>
            <person name="Atibalentja N."/>
            <person name="Keating K."/>
            <person name="Fields C.J."/>
        </authorList>
    </citation>
    <scope>NUCLEOTIDE SEQUENCE</scope>
    <source>
        <strain evidence="1">Niue_2</strain>
        <tissue evidence="1">Leaf</tissue>
    </source>
</reference>
<dbReference type="Proteomes" id="UP000652761">
    <property type="component" value="Unassembled WGS sequence"/>
</dbReference>
<dbReference type="AlphaFoldDB" id="A0A843VWG6"/>
<proteinExistence type="predicted"/>
<organism evidence="1 2">
    <name type="scientific">Colocasia esculenta</name>
    <name type="common">Wild taro</name>
    <name type="synonym">Arum esculentum</name>
    <dbReference type="NCBI Taxonomy" id="4460"/>
    <lineage>
        <taxon>Eukaryota</taxon>
        <taxon>Viridiplantae</taxon>
        <taxon>Streptophyta</taxon>
        <taxon>Embryophyta</taxon>
        <taxon>Tracheophyta</taxon>
        <taxon>Spermatophyta</taxon>
        <taxon>Magnoliopsida</taxon>
        <taxon>Liliopsida</taxon>
        <taxon>Araceae</taxon>
        <taxon>Aroideae</taxon>
        <taxon>Colocasieae</taxon>
        <taxon>Colocasia</taxon>
    </lineage>
</organism>
<name>A0A843VWG6_COLES</name>
<keyword evidence="2" id="KW-1185">Reference proteome</keyword>
<sequence length="117" mass="13323">MATRLRGVEVELCSVEVVWAVTDMTLVFQNSVQGRNSTAERTRIFFRTVIRTPRESPIRNRHFDPVGTRRELAITFRPCLGIAYVSTIQNLHSETVDRTLVLQNSVTGRNSTAKLVY</sequence>
<evidence type="ECO:0000313" key="2">
    <source>
        <dbReference type="Proteomes" id="UP000652761"/>
    </source>
</evidence>
<evidence type="ECO:0000313" key="1">
    <source>
        <dbReference type="EMBL" id="MQL99406.1"/>
    </source>
</evidence>
<gene>
    <name evidence="1" type="ORF">Taro_032125</name>
</gene>
<accession>A0A843VWG6</accession>